<dbReference type="InParanoid" id="A0A2K1QZY2"/>
<evidence type="ECO:0000313" key="4">
    <source>
        <dbReference type="Proteomes" id="UP000243797"/>
    </source>
</evidence>
<feature type="transmembrane region" description="Helical" evidence="2">
    <location>
        <begin position="708"/>
        <end position="732"/>
    </location>
</feature>
<dbReference type="Proteomes" id="UP000243797">
    <property type="component" value="Unassembled WGS sequence"/>
</dbReference>
<dbReference type="OrthoDB" id="6021743at2759"/>
<keyword evidence="2" id="KW-0812">Transmembrane</keyword>
<comment type="caution">
    <text evidence="3">The sequence shown here is derived from an EMBL/GenBank/DDBJ whole genome shotgun (WGS) entry which is preliminary data.</text>
</comment>
<feature type="transmembrane region" description="Helical" evidence="2">
    <location>
        <begin position="652"/>
        <end position="673"/>
    </location>
</feature>
<name>A0A2K1QZY2_9PEZI</name>
<protein>
    <submittedName>
        <fullName evidence="3">Uncharacterized protein</fullName>
    </submittedName>
</protein>
<evidence type="ECO:0000313" key="3">
    <source>
        <dbReference type="EMBL" id="PNS20607.1"/>
    </source>
</evidence>
<keyword evidence="2" id="KW-1133">Transmembrane helix</keyword>
<feature type="region of interest" description="Disordered" evidence="1">
    <location>
        <begin position="313"/>
        <end position="336"/>
    </location>
</feature>
<accession>A0A2K1QZY2</accession>
<evidence type="ECO:0000256" key="1">
    <source>
        <dbReference type="SAM" id="MobiDB-lite"/>
    </source>
</evidence>
<gene>
    <name evidence="3" type="ORF">CAC42_334</name>
</gene>
<sequence length="733" mass="79925">MDDQDRIEVNSLRFSSTPRGSPKIVNALTSPVQSIRPEMDLQHDHQGHGMPSYLEDASSDEDEQHRSIMSSNFRKSRSTTVRNPEAEKFAAFVSGVTKPDQTENSGTTAHANDTQRQSPDPSGIAQAINGMRLTHFGEPVRATHGNDGGQSARVPPKEDMLSFRHLIGAGPLDGHSNNGSLHSSFDGSITELQGLGALSHNNSRLRHKGNLPHPFAESGGEDDQVPMLGSQAPSDDILRLHAMSLEALRQREDVRKTMTPPPLLPARASLPLKASIPGSLVDAASASSTKAVRKVSLHPPAIDVSRARDLKQKPIPSPYPVYRNRNGRDQLASPRSDISLTYPRDTILHVHIKSRQQVLRTTGVALPPSCIPPFSAIKTGPTKEKERHFRALDYDDAVFANALRSAYAELVPWHYRWFAARSLCRITVSGHMSRLADKSYGWLDDSKTVTRQSGRRIISASGFEVSTIPVFHPRDPSHGKDADEAKLMDLFCHPKSARGRYAWVSWARRIAETNDMNGSAAPDTTARPTNNRDSTERFMELTNELDRRYKQVQELLYSQIESFRAGTAGEAPVRPGTAGQWPASPGSRISSANMHHRSASARFSSMGDEMGRSMPVTPVTPVAGLTVSTGRRMEDDEFEGLMFVLKWDVKRIVGVLVLVVLGAVAAALLWVFLGTGRGAIFARPMGEGMTYSDAAGYRGAGDRVGPGAVLGICVMLVGLTGIGGWIGVSWLVI</sequence>
<feature type="compositionally biased region" description="Polar residues" evidence="1">
    <location>
        <begin position="102"/>
        <end position="120"/>
    </location>
</feature>
<feature type="region of interest" description="Disordered" evidence="1">
    <location>
        <begin position="1"/>
        <end position="25"/>
    </location>
</feature>
<feature type="compositionally biased region" description="Polar residues" evidence="1">
    <location>
        <begin position="67"/>
        <end position="82"/>
    </location>
</feature>
<dbReference type="EMBL" id="NKHZ01000022">
    <property type="protein sequence ID" value="PNS20607.1"/>
    <property type="molecule type" value="Genomic_DNA"/>
</dbReference>
<keyword evidence="2" id="KW-0472">Membrane</keyword>
<reference evidence="3 4" key="1">
    <citation type="submission" date="2017-06" db="EMBL/GenBank/DDBJ databases">
        <title>Draft genome sequence of a variant of Elsinoe murrayae.</title>
        <authorList>
            <person name="Cheng Q."/>
        </authorList>
    </citation>
    <scope>NUCLEOTIDE SEQUENCE [LARGE SCALE GENOMIC DNA]</scope>
    <source>
        <strain evidence="3 4">CQ-2017a</strain>
    </source>
</reference>
<feature type="region of interest" description="Disordered" evidence="1">
    <location>
        <begin position="568"/>
        <end position="592"/>
    </location>
</feature>
<evidence type="ECO:0000256" key="2">
    <source>
        <dbReference type="SAM" id="Phobius"/>
    </source>
</evidence>
<keyword evidence="4" id="KW-1185">Reference proteome</keyword>
<proteinExistence type="predicted"/>
<feature type="region of interest" description="Disordered" evidence="1">
    <location>
        <begin position="39"/>
        <end position="124"/>
    </location>
</feature>
<organism evidence="3 4">
    <name type="scientific">Sphaceloma murrayae</name>
    <dbReference type="NCBI Taxonomy" id="2082308"/>
    <lineage>
        <taxon>Eukaryota</taxon>
        <taxon>Fungi</taxon>
        <taxon>Dikarya</taxon>
        <taxon>Ascomycota</taxon>
        <taxon>Pezizomycotina</taxon>
        <taxon>Dothideomycetes</taxon>
        <taxon>Dothideomycetidae</taxon>
        <taxon>Myriangiales</taxon>
        <taxon>Elsinoaceae</taxon>
        <taxon>Sphaceloma</taxon>
    </lineage>
</organism>
<dbReference type="AlphaFoldDB" id="A0A2K1QZY2"/>
<feature type="region of interest" description="Disordered" evidence="1">
    <location>
        <begin position="515"/>
        <end position="535"/>
    </location>
</feature>
<dbReference type="STRING" id="2082308.A0A2K1QZY2"/>